<accession>A0ABW3WIY0</accession>
<evidence type="ECO:0000313" key="7">
    <source>
        <dbReference type="EMBL" id="MFD1265739.1"/>
    </source>
</evidence>
<evidence type="ECO:0000256" key="2">
    <source>
        <dbReference type="ARBA" id="ARBA00012553"/>
    </source>
</evidence>
<reference evidence="8" key="1">
    <citation type="journal article" date="2019" name="Int. J. Syst. Evol. Microbiol.">
        <title>The Global Catalogue of Microorganisms (GCM) 10K type strain sequencing project: providing services to taxonomists for standard genome sequencing and annotation.</title>
        <authorList>
            <consortium name="The Broad Institute Genomics Platform"/>
            <consortium name="The Broad Institute Genome Sequencing Center for Infectious Disease"/>
            <person name="Wu L."/>
            <person name="Ma J."/>
        </authorList>
    </citation>
    <scope>NUCLEOTIDE SEQUENCE [LARGE SCALE GENOMIC DNA]</scope>
    <source>
        <strain evidence="8">CCUG 48884</strain>
    </source>
</reference>
<organism evidence="7 8">
    <name type="scientific">Thauera mechernichensis</name>
    <dbReference type="NCBI Taxonomy" id="82788"/>
    <lineage>
        <taxon>Bacteria</taxon>
        <taxon>Pseudomonadati</taxon>
        <taxon>Pseudomonadota</taxon>
        <taxon>Betaproteobacteria</taxon>
        <taxon>Rhodocyclales</taxon>
        <taxon>Zoogloeaceae</taxon>
        <taxon>Thauera</taxon>
    </lineage>
</organism>
<comment type="catalytic activity">
    <reaction evidence="6">
        <text>2 D-glyceraldehyde 3-phosphate = 4-(hydroxymethyl)-2-furancarboxaldehyde phosphate + phosphate + 2 H2O</text>
        <dbReference type="Rhea" id="RHEA:43536"/>
        <dbReference type="ChEBI" id="CHEBI:15377"/>
        <dbReference type="ChEBI" id="CHEBI:43474"/>
        <dbReference type="ChEBI" id="CHEBI:59776"/>
        <dbReference type="ChEBI" id="CHEBI:83407"/>
        <dbReference type="EC" id="4.2.3.153"/>
    </reaction>
</comment>
<evidence type="ECO:0000256" key="6">
    <source>
        <dbReference type="ARBA" id="ARBA00047628"/>
    </source>
</evidence>
<evidence type="ECO:0000313" key="8">
    <source>
        <dbReference type="Proteomes" id="UP001597158"/>
    </source>
</evidence>
<dbReference type="EMBL" id="JBHTMC010000036">
    <property type="protein sequence ID" value="MFD1265739.1"/>
    <property type="molecule type" value="Genomic_DNA"/>
</dbReference>
<name>A0ABW3WIY0_9RHOO</name>
<sequence>MRMLVSVRDVAEAREALQAGVDFIDLKEPSAGALGGLALPLIRELVAALRAGEGGLDARARPLISATIGDLPVAARADILARARAVGACGVDLVKVGVPGRGEAACGLLAALATLPLAIVPVLIADDGLDAAVIDAACVPPFAAVMADTQAKHAGSLLDLLGAEALAAFIERAHGAGRMVGLAGALRAADLAPLARLGPDFAGFRSAVCEGRREGRLDPRRLRALRAAIDGLATQVAAEPARTAAEAPAV</sequence>
<dbReference type="PIRSF" id="PIRSF015957">
    <property type="entry name" value="UCP015957"/>
    <property type="match status" value="1"/>
</dbReference>
<dbReference type="EC" id="4.2.3.153" evidence="2"/>
<comment type="function">
    <text evidence="1">Catalyzes the formation of 4-(hydroxymethyl)-2-furancarboxaldehyde phosphate (4-HFC-P) from two molecules of glyceraldehyde-3-P (GA-3-P).</text>
</comment>
<dbReference type="RefSeq" id="WP_277835011.1">
    <property type="nucleotide sequence ID" value="NZ_JARQZE010000019.1"/>
</dbReference>
<dbReference type="Pfam" id="PF04476">
    <property type="entry name" value="4HFCP_synth"/>
    <property type="match status" value="1"/>
</dbReference>
<dbReference type="Proteomes" id="UP001597158">
    <property type="component" value="Unassembled WGS sequence"/>
</dbReference>
<keyword evidence="3" id="KW-0456">Lyase</keyword>
<evidence type="ECO:0000256" key="5">
    <source>
        <dbReference type="ARBA" id="ARBA00032523"/>
    </source>
</evidence>
<dbReference type="InterPro" id="IPR007565">
    <property type="entry name" value="4HFCP_synth"/>
</dbReference>
<gene>
    <name evidence="7" type="ORF">ACFQ4M_19355</name>
</gene>
<protein>
    <recommendedName>
        <fullName evidence="2">(5-formylfuran-3-yl)methyl phosphate synthase</fullName>
        <ecNumber evidence="2">4.2.3.153</ecNumber>
    </recommendedName>
    <alternativeName>
        <fullName evidence="5">4-(hydroxymethyl)-2-furancarboxaldehyde-phosphate synthase</fullName>
    </alternativeName>
</protein>
<evidence type="ECO:0000256" key="1">
    <source>
        <dbReference type="ARBA" id="ARBA00003810"/>
    </source>
</evidence>
<keyword evidence="4" id="KW-0704">Schiff base</keyword>
<keyword evidence="8" id="KW-1185">Reference proteome</keyword>
<comment type="caution">
    <text evidence="7">The sequence shown here is derived from an EMBL/GenBank/DDBJ whole genome shotgun (WGS) entry which is preliminary data.</text>
</comment>
<proteinExistence type="predicted"/>
<evidence type="ECO:0000256" key="4">
    <source>
        <dbReference type="ARBA" id="ARBA00023270"/>
    </source>
</evidence>
<evidence type="ECO:0000256" key="3">
    <source>
        <dbReference type="ARBA" id="ARBA00023239"/>
    </source>
</evidence>